<keyword evidence="2" id="KW-0805">Transcription regulation</keyword>
<dbReference type="SUPFAM" id="SSF46785">
    <property type="entry name" value="Winged helix' DNA-binding domain"/>
    <property type="match status" value="1"/>
</dbReference>
<evidence type="ECO:0000313" key="6">
    <source>
        <dbReference type="EMBL" id="QBX82565.1"/>
    </source>
</evidence>
<dbReference type="EMBL" id="CP038469">
    <property type="protein sequence ID" value="QBX82565.1"/>
    <property type="molecule type" value="Genomic_DNA"/>
</dbReference>
<comment type="similarity">
    <text evidence="1">Belongs to the LysR transcriptional regulatory family.</text>
</comment>
<dbReference type="Gene3D" id="1.10.10.10">
    <property type="entry name" value="Winged helix-like DNA-binding domain superfamily/Winged helix DNA-binding domain"/>
    <property type="match status" value="1"/>
</dbReference>
<reference evidence="6 7" key="1">
    <citation type="submission" date="2019-03" db="EMBL/GenBank/DDBJ databases">
        <title>Complete genome sequence of Citrobacter sp. SNU WT2 isolated from diseased rainbow trout.</title>
        <authorList>
            <person name="Oh W.T."/>
            <person name="Park S.C."/>
        </authorList>
    </citation>
    <scope>NUCLEOTIDE SEQUENCE [LARGE SCALE GENOMIC DNA]</scope>
    <source>
        <strain evidence="6 7">SNU WT2</strain>
    </source>
</reference>
<evidence type="ECO:0000256" key="4">
    <source>
        <dbReference type="ARBA" id="ARBA00023163"/>
    </source>
</evidence>
<dbReference type="PANTHER" id="PTHR30118">
    <property type="entry name" value="HTH-TYPE TRANSCRIPTIONAL REGULATOR LEUO-RELATED"/>
    <property type="match status" value="1"/>
</dbReference>
<keyword evidence="4" id="KW-0804">Transcription</keyword>
<accession>A0ABX5TBV2</accession>
<dbReference type="InterPro" id="IPR000847">
    <property type="entry name" value="LysR_HTH_N"/>
</dbReference>
<dbReference type="InterPro" id="IPR036390">
    <property type="entry name" value="WH_DNA-bd_sf"/>
</dbReference>
<dbReference type="PANTHER" id="PTHR30118:SF15">
    <property type="entry name" value="TRANSCRIPTIONAL REGULATORY PROTEIN"/>
    <property type="match status" value="1"/>
</dbReference>
<evidence type="ECO:0000256" key="2">
    <source>
        <dbReference type="ARBA" id="ARBA00023015"/>
    </source>
</evidence>
<dbReference type="Proteomes" id="UP000296284">
    <property type="component" value="Chromosome"/>
</dbReference>
<organism evidence="6 7">
    <name type="scientific">Citrobacter tructae</name>
    <dbReference type="NCBI Taxonomy" id="2562449"/>
    <lineage>
        <taxon>Bacteria</taxon>
        <taxon>Pseudomonadati</taxon>
        <taxon>Pseudomonadota</taxon>
        <taxon>Gammaproteobacteria</taxon>
        <taxon>Enterobacterales</taxon>
        <taxon>Enterobacteriaceae</taxon>
        <taxon>Citrobacter</taxon>
    </lineage>
</organism>
<dbReference type="InterPro" id="IPR050389">
    <property type="entry name" value="LysR-type_TF"/>
</dbReference>
<dbReference type="Pfam" id="PF00126">
    <property type="entry name" value="HTH_1"/>
    <property type="match status" value="1"/>
</dbReference>
<name>A0ABX5TBV2_9ENTR</name>
<evidence type="ECO:0000256" key="1">
    <source>
        <dbReference type="ARBA" id="ARBA00009437"/>
    </source>
</evidence>
<keyword evidence="3" id="KW-0238">DNA-binding</keyword>
<gene>
    <name evidence="6" type="ORF">E4Z61_20250</name>
</gene>
<sequence length="108" mass="11979">MLTQSDFSKFTNLNISINNILVFAAVMDTGGIAPASYYMNCSPSAISLSLKKFCSCFPDKLFNREGRRLIPTKEARLLYNEIAPAIKNLLYVMTPNMDISSTSIEQAS</sequence>
<dbReference type="PROSITE" id="PS50931">
    <property type="entry name" value="HTH_LYSR"/>
    <property type="match status" value="1"/>
</dbReference>
<keyword evidence="7" id="KW-1185">Reference proteome</keyword>
<evidence type="ECO:0000259" key="5">
    <source>
        <dbReference type="PROSITE" id="PS50931"/>
    </source>
</evidence>
<protein>
    <submittedName>
        <fullName evidence="6">LysR family transcriptional regulator</fullName>
    </submittedName>
</protein>
<dbReference type="InterPro" id="IPR036388">
    <property type="entry name" value="WH-like_DNA-bd_sf"/>
</dbReference>
<evidence type="ECO:0000313" key="7">
    <source>
        <dbReference type="Proteomes" id="UP000296284"/>
    </source>
</evidence>
<evidence type="ECO:0000256" key="3">
    <source>
        <dbReference type="ARBA" id="ARBA00023125"/>
    </source>
</evidence>
<proteinExistence type="inferred from homology"/>
<feature type="domain" description="HTH lysR-type" evidence="5">
    <location>
        <begin position="15"/>
        <end position="72"/>
    </location>
</feature>